<comment type="caution">
    <text evidence="1">The sequence shown here is derived from an EMBL/GenBank/DDBJ whole genome shotgun (WGS) entry which is preliminary data.</text>
</comment>
<dbReference type="Proteomes" id="UP000248329">
    <property type="component" value="Unassembled WGS sequence"/>
</dbReference>
<sequence>MTRIGAALDLRFGKDTLQFIDFLYFNGFNHIEVRKDNDYVYGLVDSALLGQVLSEYDFTISYHAPSREFNLGSVNEQVRTSCVAQVIRIGEYLQEVGAKAWVNIHAGHVPEQYNERVIAKAKENMSASLDEIAAAYEELDTGLMVENDSFEMHLTKFGLYPEAIGDILNRNPGFGMTFDIGHAHHSGIPPERFIELMGCRIEAVHLHDNNGTHDEHLAPGRGSVDFEGVLCKLDGCTTYVLEMKTLPDVIAGREFIESLGIMK</sequence>
<dbReference type="EMBL" id="PQXF01000001">
    <property type="protein sequence ID" value="PXF62084.1"/>
    <property type="molecule type" value="Genomic_DNA"/>
</dbReference>
<proteinExistence type="predicted"/>
<gene>
    <name evidence="1" type="ORF">C4B59_00250</name>
</gene>
<accession>A0AC61L6M3</accession>
<protein>
    <submittedName>
        <fullName evidence="1">Uncharacterized protein</fullName>
    </submittedName>
</protein>
<organism evidence="1 2">
    <name type="scientific">Candidatus Methanogaster sp</name>
    <dbReference type="NCBI Taxonomy" id="3386292"/>
    <lineage>
        <taxon>Archaea</taxon>
        <taxon>Methanobacteriati</taxon>
        <taxon>Methanobacteriota</taxon>
        <taxon>Stenosarchaea group</taxon>
        <taxon>Methanomicrobia</taxon>
        <taxon>Methanosarcinales</taxon>
        <taxon>ANME-2 cluster</taxon>
        <taxon>Candidatus Methanogasteraceae</taxon>
        <taxon>Candidatus Methanogaster</taxon>
    </lineage>
</organism>
<name>A0AC61L6M3_9EURY</name>
<evidence type="ECO:0000313" key="1">
    <source>
        <dbReference type="EMBL" id="PXF62084.1"/>
    </source>
</evidence>
<reference evidence="1" key="1">
    <citation type="submission" date="2018-01" db="EMBL/GenBank/DDBJ databases">
        <authorList>
            <person name="Krukenberg V."/>
        </authorList>
    </citation>
    <scope>NUCLEOTIDE SEQUENCE</scope>
    <source>
        <strain evidence="1">E20ANME2</strain>
    </source>
</reference>
<evidence type="ECO:0000313" key="2">
    <source>
        <dbReference type="Proteomes" id="UP000248329"/>
    </source>
</evidence>